<evidence type="ECO:0008006" key="9">
    <source>
        <dbReference type="Google" id="ProtNLM"/>
    </source>
</evidence>
<dbReference type="Proteomes" id="UP000251993">
    <property type="component" value="Chromosome"/>
</dbReference>
<dbReference type="GO" id="GO:0005886">
    <property type="term" value="C:plasma membrane"/>
    <property type="evidence" value="ECO:0007669"/>
    <property type="project" value="UniProtKB-SubCell"/>
</dbReference>
<evidence type="ECO:0000256" key="1">
    <source>
        <dbReference type="ARBA" id="ARBA00004651"/>
    </source>
</evidence>
<feature type="transmembrane region" description="Helical" evidence="6">
    <location>
        <begin position="190"/>
        <end position="207"/>
    </location>
</feature>
<sequence length="208" mass="22828">MEKALLILLATAGISFVGSLQLGPVNLTVIHTVLKRRLKAGLLVALGGCVPELIYAAAAVWAGMWLEKHPDVWRLLEWASIPILIAIGITLFRSSARTMNKAESPTGRSDVLKGFSLAILNPQLFPYWLFILVQFQGYEQLKVHLPSEQIAFVMGAVLGALALLFGVAYLTSRYREKLLGKLGKISLNQLLGWIFLGMAGLQLFKLIS</sequence>
<dbReference type="GO" id="GO:0015171">
    <property type="term" value="F:amino acid transmembrane transporter activity"/>
    <property type="evidence" value="ECO:0007669"/>
    <property type="project" value="TreeGrafter"/>
</dbReference>
<dbReference type="EMBL" id="CP030850">
    <property type="protein sequence ID" value="AXE19354.1"/>
    <property type="molecule type" value="Genomic_DNA"/>
</dbReference>
<keyword evidence="2" id="KW-1003">Cell membrane</keyword>
<name>A0A344TL33_9BACT</name>
<dbReference type="KEGG" id="run:DR864_17175"/>
<reference evidence="7 8" key="1">
    <citation type="submission" date="2018-07" db="EMBL/GenBank/DDBJ databases">
        <title>Genome sequencing of Runella.</title>
        <authorList>
            <person name="Baek M.-G."/>
            <person name="Yi H."/>
        </authorList>
    </citation>
    <scope>NUCLEOTIDE SEQUENCE [LARGE SCALE GENOMIC DNA]</scope>
    <source>
        <strain evidence="7 8">HYN0085</strain>
    </source>
</reference>
<dbReference type="InterPro" id="IPR001123">
    <property type="entry name" value="LeuE-type"/>
</dbReference>
<evidence type="ECO:0000313" key="8">
    <source>
        <dbReference type="Proteomes" id="UP000251993"/>
    </source>
</evidence>
<feature type="transmembrane region" description="Helical" evidence="6">
    <location>
        <begin position="42"/>
        <end position="66"/>
    </location>
</feature>
<dbReference type="AlphaFoldDB" id="A0A344TL33"/>
<evidence type="ECO:0000256" key="4">
    <source>
        <dbReference type="ARBA" id="ARBA00022989"/>
    </source>
</evidence>
<accession>A0A344TL33</accession>
<dbReference type="RefSeq" id="WP_114068136.1">
    <property type="nucleotide sequence ID" value="NZ_CP030850.1"/>
</dbReference>
<proteinExistence type="predicted"/>
<feature type="transmembrane region" description="Helical" evidence="6">
    <location>
        <begin position="150"/>
        <end position="170"/>
    </location>
</feature>
<feature type="transmembrane region" description="Helical" evidence="6">
    <location>
        <begin position="6"/>
        <end position="30"/>
    </location>
</feature>
<evidence type="ECO:0000313" key="7">
    <source>
        <dbReference type="EMBL" id="AXE19354.1"/>
    </source>
</evidence>
<dbReference type="OrthoDB" id="792366at2"/>
<keyword evidence="4 6" id="KW-1133">Transmembrane helix</keyword>
<feature type="transmembrane region" description="Helical" evidence="6">
    <location>
        <begin position="112"/>
        <end position="130"/>
    </location>
</feature>
<evidence type="ECO:0000256" key="3">
    <source>
        <dbReference type="ARBA" id="ARBA00022692"/>
    </source>
</evidence>
<evidence type="ECO:0000256" key="2">
    <source>
        <dbReference type="ARBA" id="ARBA00022475"/>
    </source>
</evidence>
<dbReference type="PANTHER" id="PTHR30086">
    <property type="entry name" value="ARGININE EXPORTER PROTEIN ARGO"/>
    <property type="match status" value="1"/>
</dbReference>
<keyword evidence="8" id="KW-1185">Reference proteome</keyword>
<feature type="transmembrane region" description="Helical" evidence="6">
    <location>
        <begin position="72"/>
        <end position="92"/>
    </location>
</feature>
<gene>
    <name evidence="7" type="ORF">DR864_17175</name>
</gene>
<evidence type="ECO:0000256" key="5">
    <source>
        <dbReference type="ARBA" id="ARBA00023136"/>
    </source>
</evidence>
<dbReference type="Pfam" id="PF01810">
    <property type="entry name" value="LysE"/>
    <property type="match status" value="1"/>
</dbReference>
<organism evidence="7 8">
    <name type="scientific">Runella rosea</name>
    <dbReference type="NCBI Taxonomy" id="2259595"/>
    <lineage>
        <taxon>Bacteria</taxon>
        <taxon>Pseudomonadati</taxon>
        <taxon>Bacteroidota</taxon>
        <taxon>Cytophagia</taxon>
        <taxon>Cytophagales</taxon>
        <taxon>Spirosomataceae</taxon>
        <taxon>Runella</taxon>
    </lineage>
</organism>
<comment type="subcellular location">
    <subcellularLocation>
        <location evidence="1">Cell membrane</location>
        <topology evidence="1">Multi-pass membrane protein</topology>
    </subcellularLocation>
</comment>
<dbReference type="PANTHER" id="PTHR30086:SF20">
    <property type="entry name" value="ARGININE EXPORTER PROTEIN ARGO-RELATED"/>
    <property type="match status" value="1"/>
</dbReference>
<protein>
    <recommendedName>
        <fullName evidence="9">Threonine/homoserine/homoserine lactone efflux protein</fullName>
    </recommendedName>
</protein>
<evidence type="ECO:0000256" key="6">
    <source>
        <dbReference type="SAM" id="Phobius"/>
    </source>
</evidence>
<keyword evidence="3 6" id="KW-0812">Transmembrane</keyword>
<keyword evidence="5 6" id="KW-0472">Membrane</keyword>